<reference evidence="4" key="1">
    <citation type="journal article" date="2019" name="J. Bacteriol.">
        <title>A Mutagenic Screen Identifies a TonB-Dependent Receptor Required for the Lanthanide Metal Switch in the Type I Methanotroph 'Methylotuvimicrobium buryatense' 5GB1C.</title>
        <authorList>
            <person name="Groom J.D."/>
            <person name="Ford S.M."/>
            <person name="Pesesky M.W."/>
            <person name="Lidstrom M.E."/>
        </authorList>
    </citation>
    <scope>NUCLEOTIDE SEQUENCE [LARGE SCALE GENOMIC DNA]</scope>
    <source>
        <strain evidence="4">5GB1C</strain>
    </source>
</reference>
<dbReference type="PANTHER" id="PTHR37298">
    <property type="entry name" value="UPF0111 PROTEIN YKAA"/>
    <property type="match status" value="1"/>
</dbReference>
<dbReference type="Proteomes" id="UP000305881">
    <property type="component" value="Chromosome"/>
</dbReference>
<comment type="similarity">
    <text evidence="1">Belongs to the UPF0111 family.</text>
</comment>
<feature type="region of interest" description="Disordered" evidence="2">
    <location>
        <begin position="1"/>
        <end position="35"/>
    </location>
</feature>
<evidence type="ECO:0000256" key="2">
    <source>
        <dbReference type="SAM" id="MobiDB-lite"/>
    </source>
</evidence>
<sequence>MLGEDVGSRELPPSPMDGFTAFLDRHTPHPKIGETAQTGNCWQHRYEFSNFKICAMTNNNLEHHLNSRPLDTIFKEHLDNSLDCAQALGLLFSNLDERGLHIAQAKILEEKGDKLTEEAFRALEHLTYSEYIRITEELIKRLDDIVDGLNNTARLIDICHPKQIEDAAHAMLKVILSMIDRLRIEIGEYPNNELANVRACSKELKHHESSADSIYHDWRKKQRSLLVMSLIDESNWTEILGVLEETTDAAYHAALLFERIIRYRQRA</sequence>
<evidence type="ECO:0000313" key="4">
    <source>
        <dbReference type="Proteomes" id="UP000305881"/>
    </source>
</evidence>
<dbReference type="Pfam" id="PF01865">
    <property type="entry name" value="PhoU_div"/>
    <property type="match status" value="1"/>
</dbReference>
<dbReference type="EMBL" id="CP035467">
    <property type="protein sequence ID" value="QCW81082.1"/>
    <property type="molecule type" value="Genomic_DNA"/>
</dbReference>
<dbReference type="Gene3D" id="1.20.58.220">
    <property type="entry name" value="Phosphate transport system protein phou homolog 2, domain 2"/>
    <property type="match status" value="1"/>
</dbReference>
<name>A0A4P9UIV0_METBY</name>
<gene>
    <name evidence="3" type="ORF">EQU24_01560</name>
</gene>
<proteinExistence type="inferred from homology"/>
<organism evidence="3 4">
    <name type="scientific">Methylotuvimicrobium buryatense</name>
    <name type="common">Methylomicrobium buryatense</name>
    <dbReference type="NCBI Taxonomy" id="95641"/>
    <lineage>
        <taxon>Bacteria</taxon>
        <taxon>Pseudomonadati</taxon>
        <taxon>Pseudomonadota</taxon>
        <taxon>Gammaproteobacteria</taxon>
        <taxon>Methylococcales</taxon>
        <taxon>Methylococcaceae</taxon>
        <taxon>Methylotuvimicrobium</taxon>
    </lineage>
</organism>
<accession>A0A4P9UIV0</accession>
<dbReference type="InterPro" id="IPR038078">
    <property type="entry name" value="PhoU-like_sf"/>
</dbReference>
<dbReference type="AlphaFoldDB" id="A0A4P9UIV0"/>
<dbReference type="OrthoDB" id="5565091at2"/>
<dbReference type="PANTHER" id="PTHR37298:SF1">
    <property type="entry name" value="UPF0111 PROTEIN YKAA"/>
    <property type="match status" value="1"/>
</dbReference>
<dbReference type="InterPro" id="IPR052912">
    <property type="entry name" value="UPF0111_domain"/>
</dbReference>
<dbReference type="STRING" id="675511.GCA_000341735_02690"/>
<evidence type="ECO:0000313" key="3">
    <source>
        <dbReference type="EMBL" id="QCW81082.1"/>
    </source>
</evidence>
<keyword evidence="4" id="KW-1185">Reference proteome</keyword>
<dbReference type="KEGG" id="mbur:EQU24_01560"/>
<evidence type="ECO:0000256" key="1">
    <source>
        <dbReference type="ARBA" id="ARBA00008591"/>
    </source>
</evidence>
<dbReference type="InterPro" id="IPR018445">
    <property type="entry name" value="Put_Phosphate_transp_reg"/>
</dbReference>
<protein>
    <submittedName>
        <fullName evidence="3">DUF47 family protein</fullName>
    </submittedName>
</protein>